<evidence type="ECO:0000313" key="2">
    <source>
        <dbReference type="Proteomes" id="UP000682134"/>
    </source>
</evidence>
<sequence>MVRPYSSDHVMYQECIEVFRPEKTQTIGEKENVGFILLNFELKNEWDFGKFKISPTREVSLGGIYHAFIAPIVWFEPIESDKIHLVAIAIGSLVSFIVSRPVKTARDSFFMTDIDTDEGLKERGMYFPIKQAGTGFTNTQISKERIEQYYTELLVLTKLLYKIPYSDYKRFMQAIRLVNLGHNNKREEFSLSYYLLVSAIESIAQLAIPIERPKDPKEDEWEELAKSNKAVKSLLGQYKSLRDSGNQLTKRFGQFILKYCPIDEWELHEHPLANAIDTYLSEFKADQLKDLTKKQWYEILPEELKPKEIKIIIEDTYKYRSKFTHEGGPTPHSDPNASERFFETLIVVASEAPLRFEKKLLIKHDFLSFIAKSTILKYLRQSY</sequence>
<dbReference type="Proteomes" id="UP000682134">
    <property type="component" value="Unassembled WGS sequence"/>
</dbReference>
<keyword evidence="2" id="KW-1185">Reference proteome</keyword>
<dbReference type="AlphaFoldDB" id="A0A940NLP1"/>
<accession>A0A940NLP1</accession>
<dbReference type="RefSeq" id="WP_209407103.1">
    <property type="nucleotide sequence ID" value="NZ_JAGIYQ010000014.1"/>
</dbReference>
<name>A0A940NLP1_9BACI</name>
<gene>
    <name evidence="1" type="ORF">J5Y03_16500</name>
</gene>
<evidence type="ECO:0000313" key="1">
    <source>
        <dbReference type="EMBL" id="MBP0726760.1"/>
    </source>
</evidence>
<organism evidence="1 2">
    <name type="scientific">Gottfriedia endophytica</name>
    <dbReference type="NCBI Taxonomy" id="2820819"/>
    <lineage>
        <taxon>Bacteria</taxon>
        <taxon>Bacillati</taxon>
        <taxon>Bacillota</taxon>
        <taxon>Bacilli</taxon>
        <taxon>Bacillales</taxon>
        <taxon>Bacillaceae</taxon>
        <taxon>Gottfriedia</taxon>
    </lineage>
</organism>
<dbReference type="EMBL" id="JAGIYQ010000014">
    <property type="protein sequence ID" value="MBP0726760.1"/>
    <property type="molecule type" value="Genomic_DNA"/>
</dbReference>
<comment type="caution">
    <text evidence="1">The sequence shown here is derived from an EMBL/GenBank/DDBJ whole genome shotgun (WGS) entry which is preliminary data.</text>
</comment>
<proteinExistence type="predicted"/>
<reference evidence="1" key="1">
    <citation type="submission" date="2021-04" db="EMBL/GenBank/DDBJ databases">
        <title>Genome seq and assembly of Bacillus sp.</title>
        <authorList>
            <person name="Chhetri G."/>
        </authorList>
    </citation>
    <scope>NUCLEOTIDE SEQUENCE</scope>
    <source>
        <strain evidence="1">RG28</strain>
    </source>
</reference>
<protein>
    <submittedName>
        <fullName evidence="1">Uncharacterized protein</fullName>
    </submittedName>
</protein>